<dbReference type="PANTHER" id="PTHR35284">
    <property type="entry name" value="OUTER ENVELOPE PORE PROTEIN 24A, CHLOROPLASTIC-RELATED"/>
    <property type="match status" value="1"/>
</dbReference>
<evidence type="ECO:0000256" key="12">
    <source>
        <dbReference type="ARBA" id="ARBA00023114"/>
    </source>
</evidence>
<evidence type="ECO:0000256" key="10">
    <source>
        <dbReference type="ARBA" id="ARBA00022805"/>
    </source>
</evidence>
<dbReference type="GO" id="GO:0015288">
    <property type="term" value="F:porin activity"/>
    <property type="evidence" value="ECO:0007669"/>
    <property type="project" value="UniProtKB-KW"/>
</dbReference>
<keyword evidence="12" id="KW-0626">Porin</keyword>
<comment type="function">
    <text evidence="1">High-conductance voltage-dependent solute channel with a slight selectivity for cations transporting triosephosphates, dicarboxylic acids, ATP, inorganic phosphate (Pi), sugars, and positively or negatively charged amino acids.</text>
</comment>
<evidence type="ECO:0000256" key="2">
    <source>
        <dbReference type="ARBA" id="ARBA00004396"/>
    </source>
</evidence>
<dbReference type="GO" id="GO:0022843">
    <property type="term" value="F:voltage-gated monoatomic cation channel activity"/>
    <property type="evidence" value="ECO:0007669"/>
    <property type="project" value="InterPro"/>
</dbReference>
<organism evidence="14 15">
    <name type="scientific">Dendrobium catenatum</name>
    <dbReference type="NCBI Taxonomy" id="906689"/>
    <lineage>
        <taxon>Eukaryota</taxon>
        <taxon>Viridiplantae</taxon>
        <taxon>Streptophyta</taxon>
        <taxon>Embryophyta</taxon>
        <taxon>Tracheophyta</taxon>
        <taxon>Spermatophyta</taxon>
        <taxon>Magnoliopsida</taxon>
        <taxon>Liliopsida</taxon>
        <taxon>Asparagales</taxon>
        <taxon>Orchidaceae</taxon>
        <taxon>Epidendroideae</taxon>
        <taxon>Malaxideae</taxon>
        <taxon>Dendrobiinae</taxon>
        <taxon>Dendrobium</taxon>
    </lineage>
</organism>
<comment type="subunit">
    <text evidence="4">Homooligomers form large rather nonselective pores in plastidial outer membranes.</text>
</comment>
<evidence type="ECO:0000256" key="13">
    <source>
        <dbReference type="ARBA" id="ARBA00023136"/>
    </source>
</evidence>
<evidence type="ECO:0000313" key="14">
    <source>
        <dbReference type="EMBL" id="PKU66165.1"/>
    </source>
</evidence>
<keyword evidence="7" id="KW-0150">Chloroplast</keyword>
<sequence>MKAKVKGRYEAHRGAASAALSITSDDLKLTGILTDATFSNAPALTGLALSIQKPGSFSIVFDVPKKDINFQFMNEVALMGQAVRLTYTRTHALDGNGRMALVGSTNINIANKVGLGYEFCTGVIKVRYAYTHGDLEKKIVVEPCLDLSKNAWEFAVTRWFEGRGSLMAVYHAGSKDLGIEWRKKSKVNGSFKVSASFNMEKQHEFPKLTVESSWNYYI</sequence>
<keyword evidence="6" id="KW-1134">Transmembrane beta strand</keyword>
<evidence type="ECO:0000256" key="4">
    <source>
        <dbReference type="ARBA" id="ARBA00011593"/>
    </source>
</evidence>
<keyword evidence="13" id="KW-0472">Membrane</keyword>
<keyword evidence="15" id="KW-1185">Reference proteome</keyword>
<dbReference type="EMBL" id="KZ503291">
    <property type="protein sequence ID" value="PKU66165.1"/>
    <property type="molecule type" value="Genomic_DNA"/>
</dbReference>
<dbReference type="GO" id="GO:0034765">
    <property type="term" value="P:regulation of monoatomic ion transmembrane transport"/>
    <property type="evidence" value="ECO:0007669"/>
    <property type="project" value="InterPro"/>
</dbReference>
<keyword evidence="8" id="KW-0934">Plastid</keyword>
<protein>
    <submittedName>
        <fullName evidence="14">Outer envelope pore protein 24, chloroplastic</fullName>
    </submittedName>
</protein>
<evidence type="ECO:0000256" key="5">
    <source>
        <dbReference type="ARBA" id="ARBA00022448"/>
    </source>
</evidence>
<dbReference type="InterPro" id="IPR034626">
    <property type="entry name" value="OEP24"/>
</dbReference>
<dbReference type="GO" id="GO:0046930">
    <property type="term" value="C:pore complex"/>
    <property type="evidence" value="ECO:0007669"/>
    <property type="project" value="UniProtKB-KW"/>
</dbReference>
<evidence type="ECO:0000256" key="6">
    <source>
        <dbReference type="ARBA" id="ARBA00022452"/>
    </source>
</evidence>
<evidence type="ECO:0000256" key="11">
    <source>
        <dbReference type="ARBA" id="ARBA00023065"/>
    </source>
</evidence>
<evidence type="ECO:0000313" key="15">
    <source>
        <dbReference type="Proteomes" id="UP000233837"/>
    </source>
</evidence>
<comment type="subcellular location">
    <subcellularLocation>
        <location evidence="2">Plastid</location>
        <location evidence="2">Chloroplast outer membrane</location>
        <topology evidence="2">Multi-pass membrane protein</topology>
    </subcellularLocation>
    <subcellularLocation>
        <location evidence="3">Plastid</location>
        <location evidence="3">Etioplast membrane</location>
        <topology evidence="3">Multi-pass membrane protein</topology>
    </subcellularLocation>
</comment>
<evidence type="ECO:0000256" key="8">
    <source>
        <dbReference type="ARBA" id="ARBA00022640"/>
    </source>
</evidence>
<name>A0A2I0VRX8_9ASPA</name>
<gene>
    <name evidence="14" type="primary">OEP24</name>
    <name evidence="14" type="ORF">MA16_Dca009539</name>
</gene>
<evidence type="ECO:0000256" key="9">
    <source>
        <dbReference type="ARBA" id="ARBA00022692"/>
    </source>
</evidence>
<reference evidence="14 15" key="2">
    <citation type="journal article" date="2017" name="Nature">
        <title>The Apostasia genome and the evolution of orchids.</title>
        <authorList>
            <person name="Zhang G.Q."/>
            <person name="Liu K.W."/>
            <person name="Li Z."/>
            <person name="Lohaus R."/>
            <person name="Hsiao Y.Y."/>
            <person name="Niu S.C."/>
            <person name="Wang J.Y."/>
            <person name="Lin Y.C."/>
            <person name="Xu Q."/>
            <person name="Chen L.J."/>
            <person name="Yoshida K."/>
            <person name="Fujiwara S."/>
            <person name="Wang Z.W."/>
            <person name="Zhang Y.Q."/>
            <person name="Mitsuda N."/>
            <person name="Wang M."/>
            <person name="Liu G.H."/>
            <person name="Pecoraro L."/>
            <person name="Huang H.X."/>
            <person name="Xiao X.J."/>
            <person name="Lin M."/>
            <person name="Wu X.Y."/>
            <person name="Wu W.L."/>
            <person name="Chen Y.Y."/>
            <person name="Chang S.B."/>
            <person name="Sakamoto S."/>
            <person name="Ohme-Takagi M."/>
            <person name="Yagi M."/>
            <person name="Zeng S.J."/>
            <person name="Shen C.Y."/>
            <person name="Yeh C.M."/>
            <person name="Luo Y.B."/>
            <person name="Tsai W.C."/>
            <person name="Van de Peer Y."/>
            <person name="Liu Z.J."/>
        </authorList>
    </citation>
    <scope>NUCLEOTIDE SEQUENCE [LARGE SCALE GENOMIC DNA]</scope>
    <source>
        <tissue evidence="14">The whole plant</tissue>
    </source>
</reference>
<keyword evidence="10" id="KW-1002">Plastid outer membrane</keyword>
<keyword evidence="11" id="KW-0406">Ion transport</keyword>
<proteinExistence type="predicted"/>
<dbReference type="AlphaFoldDB" id="A0A2I0VRX8"/>
<accession>A0A2I0VRX8</accession>
<keyword evidence="9" id="KW-0812">Transmembrane</keyword>
<dbReference type="PANTHER" id="PTHR35284:SF1">
    <property type="entry name" value="OUTER ENVELOPE PORE PROTEIN 24A, CHLOROPLASTIC-RELATED"/>
    <property type="match status" value="1"/>
</dbReference>
<evidence type="ECO:0000256" key="7">
    <source>
        <dbReference type="ARBA" id="ARBA00022528"/>
    </source>
</evidence>
<reference evidence="14 15" key="1">
    <citation type="journal article" date="2016" name="Sci. Rep.">
        <title>The Dendrobium catenatum Lindl. genome sequence provides insights into polysaccharide synthase, floral development and adaptive evolution.</title>
        <authorList>
            <person name="Zhang G.Q."/>
            <person name="Xu Q."/>
            <person name="Bian C."/>
            <person name="Tsai W.C."/>
            <person name="Yeh C.M."/>
            <person name="Liu K.W."/>
            <person name="Yoshida K."/>
            <person name="Zhang L.S."/>
            <person name="Chang S.B."/>
            <person name="Chen F."/>
            <person name="Shi Y."/>
            <person name="Su Y.Y."/>
            <person name="Zhang Y.Q."/>
            <person name="Chen L.J."/>
            <person name="Yin Y."/>
            <person name="Lin M."/>
            <person name="Huang H."/>
            <person name="Deng H."/>
            <person name="Wang Z.W."/>
            <person name="Zhu S.L."/>
            <person name="Zhao X."/>
            <person name="Deng C."/>
            <person name="Niu S.C."/>
            <person name="Huang J."/>
            <person name="Wang M."/>
            <person name="Liu G.H."/>
            <person name="Yang H.J."/>
            <person name="Xiao X.J."/>
            <person name="Hsiao Y.Y."/>
            <person name="Wu W.L."/>
            <person name="Chen Y.Y."/>
            <person name="Mitsuda N."/>
            <person name="Ohme-Takagi M."/>
            <person name="Luo Y.B."/>
            <person name="Van de Peer Y."/>
            <person name="Liu Z.J."/>
        </authorList>
    </citation>
    <scope>NUCLEOTIDE SEQUENCE [LARGE SCALE GENOMIC DNA]</scope>
    <source>
        <tissue evidence="14">The whole plant</tissue>
    </source>
</reference>
<evidence type="ECO:0000256" key="3">
    <source>
        <dbReference type="ARBA" id="ARBA00004441"/>
    </source>
</evidence>
<evidence type="ECO:0000256" key="1">
    <source>
        <dbReference type="ARBA" id="ARBA00002327"/>
    </source>
</evidence>
<dbReference type="GO" id="GO:0009707">
    <property type="term" value="C:chloroplast outer membrane"/>
    <property type="evidence" value="ECO:0007669"/>
    <property type="project" value="UniProtKB-SubCell"/>
</dbReference>
<dbReference type="Proteomes" id="UP000233837">
    <property type="component" value="Unassembled WGS sequence"/>
</dbReference>
<dbReference type="GO" id="GO:0034426">
    <property type="term" value="C:etioplast membrane"/>
    <property type="evidence" value="ECO:0007669"/>
    <property type="project" value="UniProtKB-SubCell"/>
</dbReference>
<keyword evidence="5" id="KW-0813">Transport</keyword>